<accession>A0AAD2H2V3</accession>
<feature type="compositionally biased region" description="Pro residues" evidence="2">
    <location>
        <begin position="513"/>
        <end position="535"/>
    </location>
</feature>
<feature type="region of interest" description="Disordered" evidence="2">
    <location>
        <begin position="506"/>
        <end position="614"/>
    </location>
</feature>
<evidence type="ECO:0000256" key="2">
    <source>
        <dbReference type="SAM" id="MobiDB-lite"/>
    </source>
</evidence>
<proteinExistence type="predicted"/>
<name>A0AAD2H2V3_9AGAR</name>
<evidence type="ECO:0000313" key="3">
    <source>
        <dbReference type="EMBL" id="CAK5267063.1"/>
    </source>
</evidence>
<evidence type="ECO:0000313" key="4">
    <source>
        <dbReference type="Proteomes" id="UP001295794"/>
    </source>
</evidence>
<feature type="compositionally biased region" description="Low complexity" evidence="2">
    <location>
        <begin position="536"/>
        <end position="554"/>
    </location>
</feature>
<gene>
    <name evidence="3" type="ORF">MYCIT1_LOCUS9274</name>
</gene>
<dbReference type="EMBL" id="CAVNYO010000116">
    <property type="protein sequence ID" value="CAK5267063.1"/>
    <property type="molecule type" value="Genomic_DNA"/>
</dbReference>
<comment type="caution">
    <text evidence="3">The sequence shown here is derived from an EMBL/GenBank/DDBJ whole genome shotgun (WGS) entry which is preliminary data.</text>
</comment>
<evidence type="ECO:0000256" key="1">
    <source>
        <dbReference type="SAM" id="Coils"/>
    </source>
</evidence>
<keyword evidence="4" id="KW-1185">Reference proteome</keyword>
<evidence type="ECO:0008006" key="5">
    <source>
        <dbReference type="Google" id="ProtNLM"/>
    </source>
</evidence>
<organism evidence="3 4">
    <name type="scientific">Mycena citricolor</name>
    <dbReference type="NCBI Taxonomy" id="2018698"/>
    <lineage>
        <taxon>Eukaryota</taxon>
        <taxon>Fungi</taxon>
        <taxon>Dikarya</taxon>
        <taxon>Basidiomycota</taxon>
        <taxon>Agaricomycotina</taxon>
        <taxon>Agaricomycetes</taxon>
        <taxon>Agaricomycetidae</taxon>
        <taxon>Agaricales</taxon>
        <taxon>Marasmiineae</taxon>
        <taxon>Mycenaceae</taxon>
        <taxon>Mycena</taxon>
    </lineage>
</organism>
<dbReference type="AlphaFoldDB" id="A0AAD2H2V3"/>
<protein>
    <recommendedName>
        <fullName evidence="5">Gag-like protein</fullName>
    </recommendedName>
</protein>
<sequence length="614" mass="67557">MGTRSTPAREMYLRTDLTRAQLYKTDSGIDLNKITAQEATRTLVAKGFLAETVSDLPSSSDLALAILRAAGTSGLSVIVADALRTIAHLVETLNSPNHSKQIGDDVREVLNILWGKTQDANKTGPGQPTTAAAKLSNTVEQQCKILELATERLETRMEEASSRAANAAAHSLESTRTHPATYAEAAREAPPPQLATAFAQTKARKLQITIRAERDTTPTWNELNDRETLAKVNLALEAAWEAALDDDTRPEEVTARASQRTKNGALIIHMTTQEGAEWIQEKDNMPAFLNALGGSTIHTPRNFTIIADFVPVSFDPDSPAAIGELEDSNGMGSGHITNARYIKLKERRTQGQRVAHMMIGFKSAETANRALKYGLFIECTKVNCRKILQEPTRCVKCQFYNTGHVAKTCKSIHDTCARCGEMHRTSTCAATDEQLACSNCRAHNLPANGHGAADRNCPVFAKLLQENRQRNPDAQYRYYPVNNDPTSWETTQMQALDVKQQERTFQGGNRPIWRPPPANPPPSVRPASSPPPPPTTGQAPSTLLTRDTLQQTRTFGDQARPGAQLRQTTLPFQSARRNKNTRTTSPPTRSWDDQVNEQGTGEPIFPRVTPPNER</sequence>
<dbReference type="Proteomes" id="UP001295794">
    <property type="component" value="Unassembled WGS sequence"/>
</dbReference>
<feature type="coiled-coil region" evidence="1">
    <location>
        <begin position="143"/>
        <end position="170"/>
    </location>
</feature>
<keyword evidence="1" id="KW-0175">Coiled coil</keyword>
<reference evidence="3" key="1">
    <citation type="submission" date="2023-11" db="EMBL/GenBank/DDBJ databases">
        <authorList>
            <person name="De Vega J J."/>
            <person name="De Vega J J."/>
        </authorList>
    </citation>
    <scope>NUCLEOTIDE SEQUENCE</scope>
</reference>